<dbReference type="EMBL" id="BHZD01000001">
    <property type="protein sequence ID" value="GCD40382.1"/>
    <property type="molecule type" value="Genomic_DNA"/>
</dbReference>
<proteinExistence type="predicted"/>
<gene>
    <name evidence="1" type="ORF">GKJPGBOP_00031</name>
</gene>
<keyword evidence="2" id="KW-1185">Reference proteome</keyword>
<sequence>MTAQRRRGRLPHARDDHFMRMKDAQIVATKALVDVQEM</sequence>
<dbReference type="AlphaFoldDB" id="A0A401VTK8"/>
<comment type="caution">
    <text evidence="1">The sequence shown here is derived from an EMBL/GenBank/DDBJ whole genome shotgun (WGS) entry which is preliminary data.</text>
</comment>
<reference evidence="1 2" key="1">
    <citation type="submission" date="2018-11" db="EMBL/GenBank/DDBJ databases">
        <title>Whole genome sequence of Streptomyces paromomycinus NBRC 15454(T).</title>
        <authorList>
            <person name="Komaki H."/>
            <person name="Tamura T."/>
        </authorList>
    </citation>
    <scope>NUCLEOTIDE SEQUENCE [LARGE SCALE GENOMIC DNA]</scope>
    <source>
        <strain evidence="1 2">NBRC 15454</strain>
    </source>
</reference>
<evidence type="ECO:0000313" key="1">
    <source>
        <dbReference type="EMBL" id="GCD40382.1"/>
    </source>
</evidence>
<dbReference type="Proteomes" id="UP000286746">
    <property type="component" value="Unassembled WGS sequence"/>
</dbReference>
<name>A0A401VTK8_STREY</name>
<organism evidence="1 2">
    <name type="scientific">Streptomyces paromomycinus</name>
    <name type="common">Streptomyces rimosus subsp. paromomycinus</name>
    <dbReference type="NCBI Taxonomy" id="92743"/>
    <lineage>
        <taxon>Bacteria</taxon>
        <taxon>Bacillati</taxon>
        <taxon>Actinomycetota</taxon>
        <taxon>Actinomycetes</taxon>
        <taxon>Kitasatosporales</taxon>
        <taxon>Streptomycetaceae</taxon>
        <taxon>Streptomyces</taxon>
    </lineage>
</organism>
<protein>
    <submittedName>
        <fullName evidence="1">Uncharacterized protein</fullName>
    </submittedName>
</protein>
<evidence type="ECO:0000313" key="2">
    <source>
        <dbReference type="Proteomes" id="UP000286746"/>
    </source>
</evidence>
<accession>A0A401VTK8</accession>